<evidence type="ECO:0000313" key="2">
    <source>
        <dbReference type="Proteomes" id="UP000232638"/>
    </source>
</evidence>
<name>A0A2K8U2A4_9GAMM</name>
<accession>A0A2K8U2A4</accession>
<evidence type="ECO:0008006" key="3">
    <source>
        <dbReference type="Google" id="ProtNLM"/>
    </source>
</evidence>
<reference evidence="1 2" key="1">
    <citation type="submission" date="2017-03" db="EMBL/GenBank/DDBJ databases">
        <title>Complete genome sequence of Candidatus 'Thiodictyon syntrophicum' sp. nov. strain Cad16T, a photolithoautotroph purple sulfur bacterium isolated from an alpine meromictic lake.</title>
        <authorList>
            <person name="Luedin S.M."/>
            <person name="Pothier J.F."/>
            <person name="Danza F."/>
            <person name="Storelli N."/>
            <person name="Wittwer M."/>
            <person name="Tonolla M."/>
        </authorList>
    </citation>
    <scope>NUCLEOTIDE SEQUENCE [LARGE SCALE GENOMIC DNA]</scope>
    <source>
        <strain evidence="1 2">Cad16T</strain>
    </source>
</reference>
<keyword evidence="2" id="KW-1185">Reference proteome</keyword>
<gene>
    <name evidence="1" type="ORF">THSYN_01240</name>
</gene>
<sequence>MALTGGVVRRLFHGAVDSLLESSYVRRRLWRAWGPIVASRDPAFRADVGLLSVPERYRNALGGCGRRCQTTGPAPIFVTARFRSGSTFLWQIFRNIPQCTAYYEPLNERRWFLQRAGDQGIDPTHVGVDDYAKEYAGLSGLDGIFSKDWAFDALYMDTWNADSRLFSYIRTLIDNAQGRAVLQFNRIDFRLPWLRAQFPQAKILHLYRDPREQWMSVQSRTAPVPLDYQCTEGSDLNLFYTLEWARDLRTVFPFLDPVDAGHPYAVHYMLWRLSYSFGACFGDISVAYEDLCTRFFDTMSEIGNNLEIEMPDLQTLSTLNHGTITERWRGYAPIEWYREIERECDRKMAAFFDHTGTREARA</sequence>
<dbReference type="Gene3D" id="3.40.50.300">
    <property type="entry name" value="P-loop containing nucleotide triphosphate hydrolases"/>
    <property type="match status" value="1"/>
</dbReference>
<dbReference type="SUPFAM" id="SSF52540">
    <property type="entry name" value="P-loop containing nucleoside triphosphate hydrolases"/>
    <property type="match status" value="1"/>
</dbReference>
<organism evidence="1 2">
    <name type="scientific">Candidatus Thiodictyon syntrophicum</name>
    <dbReference type="NCBI Taxonomy" id="1166950"/>
    <lineage>
        <taxon>Bacteria</taxon>
        <taxon>Pseudomonadati</taxon>
        <taxon>Pseudomonadota</taxon>
        <taxon>Gammaproteobacteria</taxon>
        <taxon>Chromatiales</taxon>
        <taxon>Chromatiaceae</taxon>
        <taxon>Thiodictyon</taxon>
    </lineage>
</organism>
<dbReference type="Proteomes" id="UP000232638">
    <property type="component" value="Chromosome"/>
</dbReference>
<protein>
    <recommendedName>
        <fullName evidence="3">Sulfotransferase family protein</fullName>
    </recommendedName>
</protein>
<dbReference type="EMBL" id="CP020370">
    <property type="protein sequence ID" value="AUB79716.1"/>
    <property type="molecule type" value="Genomic_DNA"/>
</dbReference>
<dbReference type="InterPro" id="IPR027417">
    <property type="entry name" value="P-loop_NTPase"/>
</dbReference>
<evidence type="ECO:0000313" key="1">
    <source>
        <dbReference type="EMBL" id="AUB79716.1"/>
    </source>
</evidence>
<dbReference type="RefSeq" id="WP_100917532.1">
    <property type="nucleotide sequence ID" value="NZ_CP020370.1"/>
</dbReference>
<dbReference type="Pfam" id="PF13469">
    <property type="entry name" value="Sulfotransfer_3"/>
    <property type="match status" value="1"/>
</dbReference>
<proteinExistence type="predicted"/>
<dbReference type="KEGG" id="tsy:THSYN_01240"/>
<dbReference type="AlphaFoldDB" id="A0A2K8U2A4"/>